<gene>
    <name evidence="1" type="ORF">VB738_12590</name>
</gene>
<keyword evidence="2" id="KW-1185">Reference proteome</keyword>
<evidence type="ECO:0000313" key="2">
    <source>
        <dbReference type="Proteomes" id="UP001304461"/>
    </source>
</evidence>
<proteinExistence type="predicted"/>
<dbReference type="Proteomes" id="UP001304461">
    <property type="component" value="Unassembled WGS sequence"/>
</dbReference>
<accession>A0ABU5RWD6</accession>
<dbReference type="RefSeq" id="WP_323306063.1">
    <property type="nucleotide sequence ID" value="NZ_JAYGHX010000008.1"/>
</dbReference>
<sequence>MLLQNWSLGTQATKATHLRGSAAELSGISAYTGSTTAFFGAHLRVLGSMPGFDGCVAVSRRRRWG</sequence>
<comment type="caution">
    <text evidence="1">The sequence shown here is derived from an EMBL/GenBank/DDBJ whole genome shotgun (WGS) entry which is preliminary data.</text>
</comment>
<evidence type="ECO:0000313" key="1">
    <source>
        <dbReference type="EMBL" id="MEA5392096.1"/>
    </source>
</evidence>
<dbReference type="EMBL" id="JAYGHX010000008">
    <property type="protein sequence ID" value="MEA5392096.1"/>
    <property type="molecule type" value="Genomic_DNA"/>
</dbReference>
<organism evidence="1 2">
    <name type="scientific">Cyanobium gracile UHCC 0139</name>
    <dbReference type="NCBI Taxonomy" id="3110308"/>
    <lineage>
        <taxon>Bacteria</taxon>
        <taxon>Bacillati</taxon>
        <taxon>Cyanobacteriota</taxon>
        <taxon>Cyanophyceae</taxon>
        <taxon>Synechococcales</taxon>
        <taxon>Prochlorococcaceae</taxon>
        <taxon>Cyanobium</taxon>
    </lineage>
</organism>
<protein>
    <submittedName>
        <fullName evidence="1">Uncharacterized protein</fullName>
    </submittedName>
</protein>
<reference evidence="1 2" key="1">
    <citation type="submission" date="2023-12" db="EMBL/GenBank/DDBJ databases">
        <title>Baltic Sea Cyanobacteria.</title>
        <authorList>
            <person name="Delbaje E."/>
            <person name="Fewer D.P."/>
            <person name="Shishido T.K."/>
        </authorList>
    </citation>
    <scope>NUCLEOTIDE SEQUENCE [LARGE SCALE GENOMIC DNA]</scope>
    <source>
        <strain evidence="1 2">UHCC 0139</strain>
    </source>
</reference>
<name>A0ABU5RWD6_9CYAN</name>